<dbReference type="InterPro" id="IPR034572">
    <property type="entry name" value="MCD1"/>
</dbReference>
<gene>
    <name evidence="2" type="ORF">RJ641_032622</name>
</gene>
<evidence type="ECO:0000313" key="2">
    <source>
        <dbReference type="EMBL" id="KAK6939114.1"/>
    </source>
</evidence>
<proteinExistence type="predicted"/>
<evidence type="ECO:0000256" key="1">
    <source>
        <dbReference type="SAM" id="Phobius"/>
    </source>
</evidence>
<feature type="transmembrane region" description="Helical" evidence="1">
    <location>
        <begin position="6"/>
        <end position="28"/>
    </location>
</feature>
<keyword evidence="3" id="KW-1185">Reference proteome</keyword>
<keyword evidence="1" id="KW-1133">Transmembrane helix</keyword>
<dbReference type="EMBL" id="JBAMMX010000006">
    <property type="protein sequence ID" value="KAK6939114.1"/>
    <property type="molecule type" value="Genomic_DNA"/>
</dbReference>
<dbReference type="AlphaFoldDB" id="A0AAN8VS60"/>
<reference evidence="2 3" key="1">
    <citation type="submission" date="2023-12" db="EMBL/GenBank/DDBJ databases">
        <title>A high-quality genome assembly for Dillenia turbinata (Dilleniales).</title>
        <authorList>
            <person name="Chanderbali A."/>
        </authorList>
    </citation>
    <scope>NUCLEOTIDE SEQUENCE [LARGE SCALE GENOMIC DNA]</scope>
    <source>
        <strain evidence="2">LSX21</strain>
        <tissue evidence="2">Leaf</tissue>
    </source>
</reference>
<evidence type="ECO:0000313" key="3">
    <source>
        <dbReference type="Proteomes" id="UP001370490"/>
    </source>
</evidence>
<name>A0AAN8VS60_9MAGN</name>
<sequence>MRRHSTTNAIGECSIATAFLVIAARAYVVRKSRDSRPGSVADLVRPGQLTSDRRGISYFCSAVQCLILEQKLKKLMIDPGNAKDFERPFRSQPG</sequence>
<dbReference type="GO" id="GO:0009706">
    <property type="term" value="C:chloroplast inner membrane"/>
    <property type="evidence" value="ECO:0007669"/>
    <property type="project" value="TreeGrafter"/>
</dbReference>
<keyword evidence="1" id="KW-0472">Membrane</keyword>
<keyword evidence="1" id="KW-0812">Transmembrane</keyword>
<organism evidence="2 3">
    <name type="scientific">Dillenia turbinata</name>
    <dbReference type="NCBI Taxonomy" id="194707"/>
    <lineage>
        <taxon>Eukaryota</taxon>
        <taxon>Viridiplantae</taxon>
        <taxon>Streptophyta</taxon>
        <taxon>Embryophyta</taxon>
        <taxon>Tracheophyta</taxon>
        <taxon>Spermatophyta</taxon>
        <taxon>Magnoliopsida</taxon>
        <taxon>eudicotyledons</taxon>
        <taxon>Gunneridae</taxon>
        <taxon>Pentapetalae</taxon>
        <taxon>Dilleniales</taxon>
        <taxon>Dilleniaceae</taxon>
        <taxon>Dillenia</taxon>
    </lineage>
</organism>
<accession>A0AAN8VS60</accession>
<comment type="caution">
    <text evidence="2">The sequence shown here is derived from an EMBL/GenBank/DDBJ whole genome shotgun (WGS) entry which is preliminary data.</text>
</comment>
<protein>
    <submittedName>
        <fullName evidence="2">Uncharacterized protein</fullName>
    </submittedName>
</protein>
<dbReference type="PANTHER" id="PTHR36317:SF1">
    <property type="entry name" value="PROTEIN MULTIPLE CHLOROPLAST DIVISION SITE 1"/>
    <property type="match status" value="1"/>
</dbReference>
<dbReference type="Proteomes" id="UP001370490">
    <property type="component" value="Unassembled WGS sequence"/>
</dbReference>
<dbReference type="GO" id="GO:0010020">
    <property type="term" value="P:chloroplast fission"/>
    <property type="evidence" value="ECO:0007669"/>
    <property type="project" value="InterPro"/>
</dbReference>
<dbReference type="PANTHER" id="PTHR36317">
    <property type="entry name" value="PROTEIN MULTIPLE CHLOROPLAST DIVISION SITE 1"/>
    <property type="match status" value="1"/>
</dbReference>